<keyword evidence="3" id="KW-1185">Reference proteome</keyword>
<accession>A0ABP2MYH8</accession>
<evidence type="ECO:0000313" key="3">
    <source>
        <dbReference type="Proteomes" id="UP000006428"/>
    </source>
</evidence>
<dbReference type="Proteomes" id="UP000006428">
    <property type="component" value="Unassembled WGS sequence"/>
</dbReference>
<name>A0ABP2MYH8_AERSS</name>
<dbReference type="Pfam" id="PF06889">
    <property type="entry name" value="DUF1266"/>
    <property type="match status" value="1"/>
</dbReference>
<dbReference type="InterPro" id="IPR009677">
    <property type="entry name" value="DUF1266"/>
</dbReference>
<dbReference type="EMBL" id="AGVO01000054">
    <property type="protein sequence ID" value="EHI51719.1"/>
    <property type="molecule type" value="Genomic_DNA"/>
</dbReference>
<evidence type="ECO:0000313" key="2">
    <source>
        <dbReference type="EMBL" id="EHI51719.1"/>
    </source>
</evidence>
<comment type="caution">
    <text evidence="2">The sequence shown here is derived from an EMBL/GenBank/DDBJ whole genome shotgun (WGS) entry which is preliminary data.</text>
</comment>
<sequence length="119" mass="13977">MGATREGLRFGWVSEEEFCFIHNHLAHQARRRYHSWEQYTQAWYAGRCLWKFSHEEGDPEQAAHALLHGWIAKLMRSMLTDALKDPDNPIHGQSWYEVPLPDVAQPQSLIDLFNSEQQE</sequence>
<organism evidence="2 3">
    <name type="scientific">Aeromonas salmonicida subsp. salmonicida 01-B526</name>
    <dbReference type="NCBI Taxonomy" id="1076135"/>
    <lineage>
        <taxon>Bacteria</taxon>
        <taxon>Pseudomonadati</taxon>
        <taxon>Pseudomonadota</taxon>
        <taxon>Gammaproteobacteria</taxon>
        <taxon>Aeromonadales</taxon>
        <taxon>Aeromonadaceae</taxon>
        <taxon>Aeromonas</taxon>
    </lineage>
</organism>
<dbReference type="RefSeq" id="WP_005317060.1">
    <property type="nucleotide sequence ID" value="NZ_AGVO01000054.1"/>
</dbReference>
<feature type="domain" description="DUF1266" evidence="1">
    <location>
        <begin position="4"/>
        <end position="95"/>
    </location>
</feature>
<evidence type="ECO:0000259" key="1">
    <source>
        <dbReference type="Pfam" id="PF06889"/>
    </source>
</evidence>
<gene>
    <name evidence="2" type="ORF">IYQ_14722</name>
</gene>
<reference evidence="2 3" key="1">
    <citation type="journal article" date="2012" name="Front. Microbiol.">
        <title>Draft Genome Sequence of the Virulent Strain 01-B526 of the Fish Pathogen Aeromonas salmonicida.</title>
        <authorList>
            <person name="Charette S.J."/>
            <person name="Brochu F."/>
            <person name="Boyle B."/>
            <person name="Filion G."/>
            <person name="Tanaka K.H."/>
            <person name="Derome N."/>
        </authorList>
    </citation>
    <scope>NUCLEOTIDE SEQUENCE [LARGE SCALE GENOMIC DNA]</scope>
    <source>
        <strain evidence="2 3">01-B526</strain>
    </source>
</reference>
<protein>
    <recommendedName>
        <fullName evidence="1">DUF1266 domain-containing protein</fullName>
    </recommendedName>
</protein>
<proteinExistence type="predicted"/>